<dbReference type="GO" id="GO:0003700">
    <property type="term" value="F:DNA-binding transcription factor activity"/>
    <property type="evidence" value="ECO:0007669"/>
    <property type="project" value="InterPro"/>
</dbReference>
<feature type="domain" description="HTH lysR-type" evidence="5">
    <location>
        <begin position="4"/>
        <end position="61"/>
    </location>
</feature>
<dbReference type="Proteomes" id="UP000006844">
    <property type="component" value="Chromosome"/>
</dbReference>
<keyword evidence="3" id="KW-0238">DNA-binding</keyword>
<protein>
    <submittedName>
        <fullName evidence="6">Transcriptional regulator, LysR family</fullName>
    </submittedName>
</protein>
<evidence type="ECO:0000313" key="6">
    <source>
        <dbReference type="EMBL" id="ADV83138.1"/>
    </source>
</evidence>
<dbReference type="OrthoDB" id="109562at2"/>
<dbReference type="Pfam" id="PF03466">
    <property type="entry name" value="LysR_substrate"/>
    <property type="match status" value="1"/>
</dbReference>
<dbReference type="PRINTS" id="PR00039">
    <property type="entry name" value="HTHLYSR"/>
</dbReference>
<evidence type="ECO:0000256" key="4">
    <source>
        <dbReference type="ARBA" id="ARBA00023163"/>
    </source>
</evidence>
<dbReference type="CDD" id="cd05466">
    <property type="entry name" value="PBP2_LTTR_substrate"/>
    <property type="match status" value="1"/>
</dbReference>
<reference evidence="6 7" key="1">
    <citation type="journal article" date="2012" name="Stand. Genomic Sci.">
        <title>Complete genome sequence of Terriglobus saanensis type strain SP1PR4(T), an Acidobacteria from tundra soil.</title>
        <authorList>
            <person name="Rawat S.R."/>
            <person name="Mannisto M.K."/>
            <person name="Starovoytov V."/>
            <person name="Goodwin L."/>
            <person name="Nolan M."/>
            <person name="Hauser L."/>
            <person name="Land M."/>
            <person name="Davenport K.W."/>
            <person name="Woyke T."/>
            <person name="Haggblom M.M."/>
        </authorList>
    </citation>
    <scope>NUCLEOTIDE SEQUENCE</scope>
    <source>
        <strain evidence="7">ATCC BAA-1853 / DSM 23119 / SP1PR4</strain>
    </source>
</reference>
<evidence type="ECO:0000313" key="7">
    <source>
        <dbReference type="Proteomes" id="UP000006844"/>
    </source>
</evidence>
<dbReference type="Gene3D" id="1.10.10.10">
    <property type="entry name" value="Winged helix-like DNA-binding domain superfamily/Winged helix DNA-binding domain"/>
    <property type="match status" value="1"/>
</dbReference>
<name>E8UYI5_TERSS</name>
<keyword evidence="4" id="KW-0804">Transcription</keyword>
<dbReference type="InterPro" id="IPR000847">
    <property type="entry name" value="LysR_HTH_N"/>
</dbReference>
<organism evidence="6 7">
    <name type="scientific">Terriglobus saanensis (strain ATCC BAA-1853 / DSM 23119 / SP1PR4)</name>
    <dbReference type="NCBI Taxonomy" id="401053"/>
    <lineage>
        <taxon>Bacteria</taxon>
        <taxon>Pseudomonadati</taxon>
        <taxon>Acidobacteriota</taxon>
        <taxon>Terriglobia</taxon>
        <taxon>Terriglobales</taxon>
        <taxon>Acidobacteriaceae</taxon>
        <taxon>Terriglobus</taxon>
    </lineage>
</organism>
<evidence type="ECO:0000256" key="3">
    <source>
        <dbReference type="ARBA" id="ARBA00023125"/>
    </source>
</evidence>
<proteinExistence type="inferred from homology"/>
<comment type="similarity">
    <text evidence="1">Belongs to the LysR transcriptional regulatory family.</text>
</comment>
<dbReference type="EMBL" id="CP002467">
    <property type="protein sequence ID" value="ADV83138.1"/>
    <property type="molecule type" value="Genomic_DNA"/>
</dbReference>
<dbReference type="eggNOG" id="COG0583">
    <property type="taxonomic scope" value="Bacteria"/>
</dbReference>
<evidence type="ECO:0000259" key="5">
    <source>
        <dbReference type="PROSITE" id="PS50931"/>
    </source>
</evidence>
<dbReference type="HOGENOM" id="CLU_039613_6_4_0"/>
<gene>
    <name evidence="6" type="ordered locus">AciPR4_2358</name>
</gene>
<evidence type="ECO:0000256" key="1">
    <source>
        <dbReference type="ARBA" id="ARBA00009437"/>
    </source>
</evidence>
<dbReference type="GO" id="GO:0032993">
    <property type="term" value="C:protein-DNA complex"/>
    <property type="evidence" value="ECO:0007669"/>
    <property type="project" value="TreeGrafter"/>
</dbReference>
<keyword evidence="2" id="KW-0805">Transcription regulation</keyword>
<dbReference type="PANTHER" id="PTHR30346:SF28">
    <property type="entry name" value="HTH-TYPE TRANSCRIPTIONAL REGULATOR CYNR"/>
    <property type="match status" value="1"/>
</dbReference>
<dbReference type="FunFam" id="1.10.10.10:FF:000001">
    <property type="entry name" value="LysR family transcriptional regulator"/>
    <property type="match status" value="1"/>
</dbReference>
<dbReference type="Pfam" id="PF00126">
    <property type="entry name" value="HTH_1"/>
    <property type="match status" value="1"/>
</dbReference>
<dbReference type="Gene3D" id="3.40.190.10">
    <property type="entry name" value="Periplasmic binding protein-like II"/>
    <property type="match status" value="2"/>
</dbReference>
<dbReference type="RefSeq" id="WP_013568871.1">
    <property type="nucleotide sequence ID" value="NC_014963.1"/>
</dbReference>
<accession>E8UYI5</accession>
<dbReference type="SUPFAM" id="SSF46785">
    <property type="entry name" value="Winged helix' DNA-binding domain"/>
    <property type="match status" value="1"/>
</dbReference>
<evidence type="ECO:0000256" key="2">
    <source>
        <dbReference type="ARBA" id="ARBA00023015"/>
    </source>
</evidence>
<sequence length="312" mass="35086">MALPEIRLLQAAIAVAKDLNFSRAADRLHIGQSTLSKQIYELESQLGFRLFDRNHQTVTLTDAGRAFVEEAREAVMHTERAVTAATAVFNGADEIFNLGKSAYTEPFLVSALLSIRLPLFPGMRVKQWSNYSNELARQVISGDLDAAMTTGIPETPKLSLLRIADNPFYIAMAMDDPLRQYREIVLEQMQGRNWILLSRYANAYLYDMILLVGSGKNVRPKDIFHVMSPEEVSELILEHQALAFLPRSAAWRISRDGITMRPLSEPQLRLVTNLAVRSDTKSRLVKEFVRATSRKIDSLGLKSQPRLPLTAS</sequence>
<dbReference type="InterPro" id="IPR036390">
    <property type="entry name" value="WH_DNA-bd_sf"/>
</dbReference>
<dbReference type="SUPFAM" id="SSF53850">
    <property type="entry name" value="Periplasmic binding protein-like II"/>
    <property type="match status" value="1"/>
</dbReference>
<dbReference type="PROSITE" id="PS50931">
    <property type="entry name" value="HTH_LYSR"/>
    <property type="match status" value="1"/>
</dbReference>
<dbReference type="InterPro" id="IPR005119">
    <property type="entry name" value="LysR_subst-bd"/>
</dbReference>
<keyword evidence="7" id="KW-1185">Reference proteome</keyword>
<dbReference type="AlphaFoldDB" id="E8UYI5"/>
<dbReference type="GO" id="GO:0003677">
    <property type="term" value="F:DNA binding"/>
    <property type="evidence" value="ECO:0007669"/>
    <property type="project" value="UniProtKB-KW"/>
</dbReference>
<dbReference type="InterPro" id="IPR036388">
    <property type="entry name" value="WH-like_DNA-bd_sf"/>
</dbReference>
<dbReference type="PANTHER" id="PTHR30346">
    <property type="entry name" value="TRANSCRIPTIONAL DUAL REGULATOR HCAR-RELATED"/>
    <property type="match status" value="1"/>
</dbReference>
<dbReference type="STRING" id="401053.AciPR4_2358"/>
<dbReference type="KEGG" id="tsa:AciPR4_2358"/>